<sequence>MVPTPNTPFGGNKRLTPTFQGSEDNDARFPLFVEGQWDHSCIQLQKSRVKANQDLEELEPFRLLYKAKDLEKVESFEKSQNVREASNKMLSSLSTIPVAVLHIHYRPESIEYDFNNIKNESVIKREFEEIKSKDNNEECKILIKREFAKDEKPERLLKAQDIIGSET</sequence>
<evidence type="ECO:0000256" key="1">
    <source>
        <dbReference type="SAM" id="MobiDB-lite"/>
    </source>
</evidence>
<name>A0A9N8VTI1_FUNMO</name>
<gene>
    <name evidence="2" type="ORF">FMOSSE_LOCUS1957</name>
</gene>
<dbReference type="Proteomes" id="UP000789375">
    <property type="component" value="Unassembled WGS sequence"/>
</dbReference>
<keyword evidence="3" id="KW-1185">Reference proteome</keyword>
<evidence type="ECO:0000313" key="3">
    <source>
        <dbReference type="Proteomes" id="UP000789375"/>
    </source>
</evidence>
<feature type="region of interest" description="Disordered" evidence="1">
    <location>
        <begin position="1"/>
        <end position="21"/>
    </location>
</feature>
<evidence type="ECO:0000313" key="2">
    <source>
        <dbReference type="EMBL" id="CAG8459396.1"/>
    </source>
</evidence>
<comment type="caution">
    <text evidence="2">The sequence shown here is derived from an EMBL/GenBank/DDBJ whole genome shotgun (WGS) entry which is preliminary data.</text>
</comment>
<dbReference type="EMBL" id="CAJVPP010000236">
    <property type="protein sequence ID" value="CAG8459396.1"/>
    <property type="molecule type" value="Genomic_DNA"/>
</dbReference>
<dbReference type="AlphaFoldDB" id="A0A9N8VTI1"/>
<proteinExistence type="predicted"/>
<accession>A0A9N8VTI1</accession>
<protein>
    <submittedName>
        <fullName evidence="2">11232_t:CDS:1</fullName>
    </submittedName>
</protein>
<reference evidence="2" key="1">
    <citation type="submission" date="2021-06" db="EMBL/GenBank/DDBJ databases">
        <authorList>
            <person name="Kallberg Y."/>
            <person name="Tangrot J."/>
            <person name="Rosling A."/>
        </authorList>
    </citation>
    <scope>NUCLEOTIDE SEQUENCE</scope>
    <source>
        <strain evidence="2">87-6 pot B 2015</strain>
    </source>
</reference>
<organism evidence="2 3">
    <name type="scientific">Funneliformis mosseae</name>
    <name type="common">Endomycorrhizal fungus</name>
    <name type="synonym">Glomus mosseae</name>
    <dbReference type="NCBI Taxonomy" id="27381"/>
    <lineage>
        <taxon>Eukaryota</taxon>
        <taxon>Fungi</taxon>
        <taxon>Fungi incertae sedis</taxon>
        <taxon>Mucoromycota</taxon>
        <taxon>Glomeromycotina</taxon>
        <taxon>Glomeromycetes</taxon>
        <taxon>Glomerales</taxon>
        <taxon>Glomeraceae</taxon>
        <taxon>Funneliformis</taxon>
    </lineage>
</organism>